<proteinExistence type="predicted"/>
<dbReference type="PANTHER" id="PTHR46656:SF3">
    <property type="entry name" value="PUTATIVE-RELATED"/>
    <property type="match status" value="1"/>
</dbReference>
<evidence type="ECO:0000313" key="1">
    <source>
        <dbReference type="EMBL" id="MBE0405277.1"/>
    </source>
</evidence>
<sequence length="608" mass="69648">MLVVWLLRPALQKRFPLHQLKLSTYLEFLAWCTHIGRRQYALLRDIDAWNVELMQPIELPPCRHCQWQESYTVGMYLVGLARSKYWHGQLMANAKMRHRAARWYFRDGRQLLGLTERVQWQQAALESNFSGPDAFLETLLLPKDTQVPEGSHRIHQNVQDICQAWGKESINPEGMPLTSFRPNKSPFLTRHIAAKLPVEVNELSWLMTELRKSLPNRTPSHADVTKVMSLWPQPKSKPYKKLNKPFGVNLIGYARGELGIGEDVRMVAAALESAAVPFNIINVEPGAHVSQKDTSAERWMSESHDYAINIFCMTGIEMSRMSMEKGLEWLTGHYNIGLWPWELPEWPSAWQHAWQLVDELWGISHYTANAYSAAPVPVKPMPLPVAINAQEIVSNRQRWQLPEDDYLFVFSFDMNSTLSRKNPIAIVKGFLAAFASQPEKRVGLVIKVSHLNKKKPAWKPLEKLIGQDSRIYLISGELRKLEVLSLYKSCNCYVSLHRAEGFGRGLAEAQLLGLDLIATGYSGNMEFCTNNATHVVDYQLVPLKHGDYFYGEGQQWAEPDIQHAARLMQTCATMPYTVKHDYPLARFSPRYCGKAYRKRLEDIALAKY</sequence>
<dbReference type="PANTHER" id="PTHR46656">
    <property type="entry name" value="PUTATIVE-RELATED"/>
    <property type="match status" value="1"/>
</dbReference>
<gene>
    <name evidence="1" type="ORF">EI163_17215</name>
</gene>
<keyword evidence="2" id="KW-1185">Reference proteome</keyword>
<dbReference type="Proteomes" id="UP000754821">
    <property type="component" value="Unassembled WGS sequence"/>
</dbReference>
<reference evidence="1 2" key="1">
    <citation type="submission" date="2020-07" db="EMBL/GenBank/DDBJ databases">
        <title>Halophilic bacteria isolated from french cheeses.</title>
        <authorList>
            <person name="Kothe C.I."/>
            <person name="Farah-Kraiem B."/>
            <person name="Renault P."/>
            <person name="Dridi B."/>
        </authorList>
    </citation>
    <scope>NUCLEOTIDE SEQUENCE [LARGE SCALE GENOMIC DNA]</scope>
    <source>
        <strain evidence="1 2">FME16</strain>
    </source>
</reference>
<evidence type="ECO:0000313" key="2">
    <source>
        <dbReference type="Proteomes" id="UP000754821"/>
    </source>
</evidence>
<protein>
    <submittedName>
        <fullName evidence="1">Glycosyltransferase family 1 protein</fullName>
    </submittedName>
</protein>
<comment type="caution">
    <text evidence="1">The sequence shown here is derived from an EMBL/GenBank/DDBJ whole genome shotgun (WGS) entry which is preliminary data.</text>
</comment>
<name>A0ABR9FGT7_9GAMM</name>
<dbReference type="EMBL" id="RRZC01000038">
    <property type="protein sequence ID" value="MBE0405277.1"/>
    <property type="molecule type" value="Genomic_DNA"/>
</dbReference>
<dbReference type="Gene3D" id="3.40.50.2000">
    <property type="entry name" value="Glycogen Phosphorylase B"/>
    <property type="match status" value="1"/>
</dbReference>
<dbReference type="SUPFAM" id="SSF53756">
    <property type="entry name" value="UDP-Glycosyltransferase/glycogen phosphorylase"/>
    <property type="match status" value="1"/>
</dbReference>
<accession>A0ABR9FGT7</accession>
<organism evidence="1 2">
    <name type="scientific">Halomonas citrativorans</name>
    <dbReference type="NCBI Taxonomy" id="2742612"/>
    <lineage>
        <taxon>Bacteria</taxon>
        <taxon>Pseudomonadati</taxon>
        <taxon>Pseudomonadota</taxon>
        <taxon>Gammaproteobacteria</taxon>
        <taxon>Oceanospirillales</taxon>
        <taxon>Halomonadaceae</taxon>
        <taxon>Halomonas</taxon>
    </lineage>
</organism>
<dbReference type="CDD" id="cd01635">
    <property type="entry name" value="Glycosyltransferase_GTB-type"/>
    <property type="match status" value="1"/>
</dbReference>